<protein>
    <submittedName>
        <fullName evidence="4">Antirestriction protein ArdC</fullName>
    </submittedName>
</protein>
<accession>A0ABT9S9C3</accession>
<dbReference type="Pfam" id="PF08401">
    <property type="entry name" value="ArdcN"/>
    <property type="match status" value="1"/>
</dbReference>
<sequence length="349" mass="38017">MQAKLHFIARGAKLSKTAGVPPAPPEGSPQADAEKSQGKVYADLRQQVTDRIVAMLEKGSNVFRDRWSLAACRGMPCNGKTGEPYHGVNVLLLWDAAIERGYSFNVWLTCRQAASLGGQVRKAEKGVMCVFFQPAPACADAPPQKRPVGKGGVLGSEEDNAGWRPTGGLICKAFWVFNVAQIDGLPDAVSVTALTRHASTLSPVEAAESLLQRSGARFRHGFDQAFYAPSRDEIVLPHPARFHSPENYYATALHELVHWTGHPSRLARAFGRRFAHDAYAFEELIAELGSAFVMAHVGMVDATIEGHAGCLERWLSVLKRDRTAIFVAARHAGLACEYLTGAWNRDTAL</sequence>
<evidence type="ECO:0000259" key="2">
    <source>
        <dbReference type="Pfam" id="PF08401"/>
    </source>
</evidence>
<evidence type="ECO:0000256" key="1">
    <source>
        <dbReference type="SAM" id="MobiDB-lite"/>
    </source>
</evidence>
<gene>
    <name evidence="4" type="ORF">J2W36_003217</name>
</gene>
<dbReference type="InterPro" id="IPR041459">
    <property type="entry name" value="MPTase-PolyVal"/>
</dbReference>
<dbReference type="Pfam" id="PF18818">
    <property type="entry name" value="MPTase-PolyVal"/>
    <property type="match status" value="1"/>
</dbReference>
<dbReference type="EMBL" id="JAUSRO010000010">
    <property type="protein sequence ID" value="MDP9900951.1"/>
    <property type="molecule type" value="Genomic_DNA"/>
</dbReference>
<name>A0ABT9S9C3_9BURK</name>
<keyword evidence="5" id="KW-1185">Reference proteome</keyword>
<feature type="domain" description="N-terminal" evidence="2">
    <location>
        <begin position="43"/>
        <end position="134"/>
    </location>
</feature>
<feature type="domain" description="Polyvalent protein metallopeptidase" evidence="3">
    <location>
        <begin position="205"/>
        <end position="331"/>
    </location>
</feature>
<organism evidence="4 5">
    <name type="scientific">Variovorax ginsengisoli</name>
    <dbReference type="NCBI Taxonomy" id="363844"/>
    <lineage>
        <taxon>Bacteria</taxon>
        <taxon>Pseudomonadati</taxon>
        <taxon>Pseudomonadota</taxon>
        <taxon>Betaproteobacteria</taxon>
        <taxon>Burkholderiales</taxon>
        <taxon>Comamonadaceae</taxon>
        <taxon>Variovorax</taxon>
    </lineage>
</organism>
<reference evidence="4 5" key="1">
    <citation type="submission" date="2023-07" db="EMBL/GenBank/DDBJ databases">
        <title>Sorghum-associated microbial communities from plants grown in Nebraska, USA.</title>
        <authorList>
            <person name="Schachtman D."/>
        </authorList>
    </citation>
    <scope>NUCLEOTIDE SEQUENCE [LARGE SCALE GENOMIC DNA]</scope>
    <source>
        <strain evidence="4 5">DS1607</strain>
    </source>
</reference>
<dbReference type="PIRSF" id="PIRSF037112">
    <property type="entry name" value="Antirestriction_ArdC"/>
    <property type="match status" value="1"/>
</dbReference>
<dbReference type="InterPro" id="IPR017113">
    <property type="entry name" value="Antirestriction_ArdC"/>
</dbReference>
<dbReference type="InterPro" id="IPR013610">
    <property type="entry name" value="ArdC_N"/>
</dbReference>
<proteinExistence type="predicted"/>
<dbReference type="Proteomes" id="UP001226867">
    <property type="component" value="Unassembled WGS sequence"/>
</dbReference>
<comment type="caution">
    <text evidence="4">The sequence shown here is derived from an EMBL/GenBank/DDBJ whole genome shotgun (WGS) entry which is preliminary data.</text>
</comment>
<evidence type="ECO:0000259" key="3">
    <source>
        <dbReference type="Pfam" id="PF18818"/>
    </source>
</evidence>
<feature type="region of interest" description="Disordered" evidence="1">
    <location>
        <begin position="15"/>
        <end position="37"/>
    </location>
</feature>
<evidence type="ECO:0000313" key="4">
    <source>
        <dbReference type="EMBL" id="MDP9900951.1"/>
    </source>
</evidence>
<evidence type="ECO:0000313" key="5">
    <source>
        <dbReference type="Proteomes" id="UP001226867"/>
    </source>
</evidence>
<dbReference type="RefSeq" id="WP_307690744.1">
    <property type="nucleotide sequence ID" value="NZ_JAUSRO010000010.1"/>
</dbReference>